<dbReference type="RefSeq" id="WP_085051553.1">
    <property type="nucleotide sequence ID" value="NZ_LNQR01000033.1"/>
</dbReference>
<gene>
    <name evidence="1" type="ORF">ASN18_0947</name>
</gene>
<dbReference type="EMBL" id="LNQR01000033">
    <property type="protein sequence ID" value="KWT91000.1"/>
    <property type="molecule type" value="Genomic_DNA"/>
</dbReference>
<evidence type="ECO:0000313" key="2">
    <source>
        <dbReference type="Proteomes" id="UP000060487"/>
    </source>
</evidence>
<name>A0ABR5SH34_9BACT</name>
<comment type="caution">
    <text evidence="1">The sequence shown here is derived from an EMBL/GenBank/DDBJ whole genome shotgun (WGS) entry which is preliminary data.</text>
</comment>
<sequence>MKESCPGSSEIRNPYPEELKCHFCGHGNEIWSDETETECKGCKKTISREMKPTCLDWCPAAKECVGIEKYNRLKKPTE</sequence>
<reference evidence="1 2" key="1">
    <citation type="submission" date="2015-11" db="EMBL/GenBank/DDBJ databases">
        <authorList>
            <person name="Lin W."/>
        </authorList>
    </citation>
    <scope>NUCLEOTIDE SEQUENCE [LARGE SCALE GENOMIC DNA]</scope>
    <source>
        <strain evidence="1 2">HCH-1</strain>
    </source>
</reference>
<accession>A0ABR5SH34</accession>
<dbReference type="Proteomes" id="UP000060487">
    <property type="component" value="Unassembled WGS sequence"/>
</dbReference>
<keyword evidence="2" id="KW-1185">Reference proteome</keyword>
<evidence type="ECO:0000313" key="1">
    <source>
        <dbReference type="EMBL" id="KWT91000.1"/>
    </source>
</evidence>
<evidence type="ECO:0008006" key="3">
    <source>
        <dbReference type="Google" id="ProtNLM"/>
    </source>
</evidence>
<proteinExistence type="predicted"/>
<organism evidence="1 2">
    <name type="scientific">Candidatus Magnetominusculus xianensis</name>
    <dbReference type="NCBI Taxonomy" id="1748249"/>
    <lineage>
        <taxon>Bacteria</taxon>
        <taxon>Pseudomonadati</taxon>
        <taxon>Nitrospirota</taxon>
        <taxon>Nitrospiria</taxon>
        <taxon>Nitrospirales</taxon>
        <taxon>Nitrospiraceae</taxon>
        <taxon>Candidatus Magnetominusculus</taxon>
    </lineage>
</organism>
<protein>
    <recommendedName>
        <fullName evidence="3">Phosphohydrolase</fullName>
    </recommendedName>
</protein>